<evidence type="ECO:0000256" key="1">
    <source>
        <dbReference type="ARBA" id="ARBA00007626"/>
    </source>
</evidence>
<dbReference type="InterPro" id="IPR011990">
    <property type="entry name" value="TPR-like_helical_dom_sf"/>
</dbReference>
<sequence>MFRVVFNRDQSYETLKPPPAGDRVVFFAMWKSLSSYFEVLRFQRGSCVGFNTRKVPKALLLYPLYIIGYMNIRWPRVLTPTYLSQIIQNQKNPLKALQIFNEARNKYPNYHHNGPVYATMINKLIITDRILDMKQVINQMKHDSCECQDSVFSDAIKAYAKSGMLNEAISLFKNLHHFNCVNWTQSFNTILQIMVNESKFESAHHLFLENFSKWEVKSRTRSLTWLIDVLCKNKRSDLALQVFQEMNHQYCYPTRDTYQILMTGLCEDGRINEAIHLLYSMFWRISKKGSGEDVLVYKILLDTLCSCGHVEEAADLLNKVLRKGLKAPKKKRMPLDFNQCRNGRDIEKAKSLMSDALIKGVIPSYESYNTMIVDLYSKGDLNLAEKVVQEMDDNGFTPGVLVYEAKMMALCRANMIDEAEKMCRQLGCVPNKETYCILIDGLCHDGSYIEASEVLEKMLVKSYWPNSDTFGMLIRGLCLMGRSYEAIIWLEEMITQEKMPDVFTWSSLVASVIYDTVFTKVFSEILES</sequence>
<dbReference type="Pfam" id="PF13812">
    <property type="entry name" value="PPR_3"/>
    <property type="match status" value="1"/>
</dbReference>
<name>A0AA36E960_LACSI</name>
<dbReference type="PROSITE" id="PS51375">
    <property type="entry name" value="PPR"/>
    <property type="match status" value="5"/>
</dbReference>
<dbReference type="PANTHER" id="PTHR46128">
    <property type="entry name" value="MITOCHONDRIAL GROUP I INTRON SPLICING FACTOR CCM1"/>
    <property type="match status" value="1"/>
</dbReference>
<accession>A0AA36E960</accession>
<dbReference type="Pfam" id="PF01535">
    <property type="entry name" value="PPR"/>
    <property type="match status" value="2"/>
</dbReference>
<feature type="repeat" description="PPR" evidence="3">
    <location>
        <begin position="466"/>
        <end position="500"/>
    </location>
</feature>
<reference evidence="4" key="1">
    <citation type="submission" date="2023-04" db="EMBL/GenBank/DDBJ databases">
        <authorList>
            <person name="Vijverberg K."/>
            <person name="Xiong W."/>
            <person name="Schranz E."/>
        </authorList>
    </citation>
    <scope>NUCLEOTIDE SEQUENCE</scope>
</reference>
<dbReference type="NCBIfam" id="TIGR00756">
    <property type="entry name" value="PPR"/>
    <property type="match status" value="4"/>
</dbReference>
<dbReference type="PANTHER" id="PTHR46128:SF82">
    <property type="entry name" value="PENTACOTRIPEPTIDE-REPEAT REGION OF PRORP DOMAIN-CONTAINING PROTEIN"/>
    <property type="match status" value="1"/>
</dbReference>
<dbReference type="Pfam" id="PF13041">
    <property type="entry name" value="PPR_2"/>
    <property type="match status" value="2"/>
</dbReference>
<evidence type="ECO:0000313" key="4">
    <source>
        <dbReference type="EMBL" id="CAI9287233.1"/>
    </source>
</evidence>
<protein>
    <recommendedName>
        <fullName evidence="6">Pentacotripeptide-repeat region of PRORP domain-containing protein</fullName>
    </recommendedName>
</protein>
<dbReference type="Proteomes" id="UP001177003">
    <property type="component" value="Chromosome 5"/>
</dbReference>
<dbReference type="InterPro" id="IPR002885">
    <property type="entry name" value="PPR_rpt"/>
</dbReference>
<evidence type="ECO:0000256" key="2">
    <source>
        <dbReference type="ARBA" id="ARBA00022737"/>
    </source>
</evidence>
<keyword evidence="5" id="KW-1185">Reference proteome</keyword>
<dbReference type="EMBL" id="OX465081">
    <property type="protein sequence ID" value="CAI9287233.1"/>
    <property type="molecule type" value="Genomic_DNA"/>
</dbReference>
<evidence type="ECO:0008006" key="6">
    <source>
        <dbReference type="Google" id="ProtNLM"/>
    </source>
</evidence>
<feature type="repeat" description="PPR" evidence="3">
    <location>
        <begin position="364"/>
        <end position="398"/>
    </location>
</feature>
<dbReference type="InterPro" id="IPR050872">
    <property type="entry name" value="PPR_P_subfamily"/>
</dbReference>
<keyword evidence="2" id="KW-0677">Repeat</keyword>
<dbReference type="Gene3D" id="1.25.40.10">
    <property type="entry name" value="Tetratricopeptide repeat domain"/>
    <property type="match status" value="4"/>
</dbReference>
<evidence type="ECO:0000256" key="3">
    <source>
        <dbReference type="PROSITE-ProRule" id="PRU00708"/>
    </source>
</evidence>
<dbReference type="AlphaFoldDB" id="A0AA36E960"/>
<evidence type="ECO:0000313" key="5">
    <source>
        <dbReference type="Proteomes" id="UP001177003"/>
    </source>
</evidence>
<feature type="repeat" description="PPR" evidence="3">
    <location>
        <begin position="431"/>
        <end position="465"/>
    </location>
</feature>
<comment type="similarity">
    <text evidence="1">Belongs to the PPR family. P subfamily.</text>
</comment>
<feature type="repeat" description="PPR" evidence="3">
    <location>
        <begin position="219"/>
        <end position="253"/>
    </location>
</feature>
<proteinExistence type="inferred from homology"/>
<organism evidence="4 5">
    <name type="scientific">Lactuca saligna</name>
    <name type="common">Willowleaf lettuce</name>
    <dbReference type="NCBI Taxonomy" id="75948"/>
    <lineage>
        <taxon>Eukaryota</taxon>
        <taxon>Viridiplantae</taxon>
        <taxon>Streptophyta</taxon>
        <taxon>Embryophyta</taxon>
        <taxon>Tracheophyta</taxon>
        <taxon>Spermatophyta</taxon>
        <taxon>Magnoliopsida</taxon>
        <taxon>eudicotyledons</taxon>
        <taxon>Gunneridae</taxon>
        <taxon>Pentapetalae</taxon>
        <taxon>asterids</taxon>
        <taxon>campanulids</taxon>
        <taxon>Asterales</taxon>
        <taxon>Asteraceae</taxon>
        <taxon>Cichorioideae</taxon>
        <taxon>Cichorieae</taxon>
        <taxon>Lactucinae</taxon>
        <taxon>Lactuca</taxon>
    </lineage>
</organism>
<feature type="repeat" description="PPR" evidence="3">
    <location>
        <begin position="293"/>
        <end position="327"/>
    </location>
</feature>
<gene>
    <name evidence="4" type="ORF">LSALG_LOCUS26606</name>
</gene>